<dbReference type="OrthoDB" id="955245at2759"/>
<evidence type="ECO:0000256" key="1">
    <source>
        <dbReference type="SAM" id="MobiDB-lite"/>
    </source>
</evidence>
<organism evidence="2 3">
    <name type="scientific">Ziziphus jujuba var. spinosa</name>
    <dbReference type="NCBI Taxonomy" id="714518"/>
    <lineage>
        <taxon>Eukaryota</taxon>
        <taxon>Viridiplantae</taxon>
        <taxon>Streptophyta</taxon>
        <taxon>Embryophyta</taxon>
        <taxon>Tracheophyta</taxon>
        <taxon>Spermatophyta</taxon>
        <taxon>Magnoliopsida</taxon>
        <taxon>eudicotyledons</taxon>
        <taxon>Gunneridae</taxon>
        <taxon>Pentapetalae</taxon>
        <taxon>rosids</taxon>
        <taxon>fabids</taxon>
        <taxon>Rosales</taxon>
        <taxon>Rhamnaceae</taxon>
        <taxon>Paliureae</taxon>
        <taxon>Ziziphus</taxon>
    </lineage>
</organism>
<dbReference type="AlphaFoldDB" id="A0A978W493"/>
<dbReference type="Proteomes" id="UP000813462">
    <property type="component" value="Unassembled WGS sequence"/>
</dbReference>
<proteinExistence type="predicted"/>
<feature type="region of interest" description="Disordered" evidence="1">
    <location>
        <begin position="62"/>
        <end position="112"/>
    </location>
</feature>
<feature type="compositionally biased region" description="Basic and acidic residues" evidence="1">
    <location>
        <begin position="90"/>
        <end position="112"/>
    </location>
</feature>
<evidence type="ECO:0000313" key="2">
    <source>
        <dbReference type="EMBL" id="KAH7546777.1"/>
    </source>
</evidence>
<comment type="caution">
    <text evidence="2">The sequence shown here is derived from an EMBL/GenBank/DDBJ whole genome shotgun (WGS) entry which is preliminary data.</text>
</comment>
<gene>
    <name evidence="2" type="ORF">FEM48_Zijuj01G0237300</name>
</gene>
<dbReference type="EMBL" id="JAEACU010000001">
    <property type="protein sequence ID" value="KAH7546777.1"/>
    <property type="molecule type" value="Genomic_DNA"/>
</dbReference>
<protein>
    <submittedName>
        <fullName evidence="2">Uncharacterized protein</fullName>
    </submittedName>
</protein>
<accession>A0A978W493</accession>
<name>A0A978W493_ZIZJJ</name>
<evidence type="ECO:0000313" key="3">
    <source>
        <dbReference type="Proteomes" id="UP000813462"/>
    </source>
</evidence>
<reference evidence="2" key="1">
    <citation type="journal article" date="2021" name="Front. Plant Sci.">
        <title>Chromosome-Scale Genome Assembly for Chinese Sour Jujube and Insights Into Its Genome Evolution and Domestication Signature.</title>
        <authorList>
            <person name="Shen L.-Y."/>
            <person name="Luo H."/>
            <person name="Wang X.-L."/>
            <person name="Wang X.-M."/>
            <person name="Qiu X.-J."/>
            <person name="Liu H."/>
            <person name="Zhou S.-S."/>
            <person name="Jia K.-H."/>
            <person name="Nie S."/>
            <person name="Bao Y.-T."/>
            <person name="Zhang R.-G."/>
            <person name="Yun Q.-Z."/>
            <person name="Chai Y.-H."/>
            <person name="Lu J.-Y."/>
            <person name="Li Y."/>
            <person name="Zhao S.-W."/>
            <person name="Mao J.-F."/>
            <person name="Jia S.-G."/>
            <person name="Mao Y.-M."/>
        </authorList>
    </citation>
    <scope>NUCLEOTIDE SEQUENCE</scope>
    <source>
        <strain evidence="2">AT0</strain>
        <tissue evidence="2">Leaf</tissue>
    </source>
</reference>
<sequence>MGGYIFLSNTIFSKPSIFKPSTPCLFNPIKRLSEARKAKGAEKAPSTADVIKSVAEEKLRAAEQGVASQTSDKTYDGAEEATLGDSKVQSAKERLEEHEPGVDYRRRGDNHG</sequence>